<dbReference type="InterPro" id="IPR003340">
    <property type="entry name" value="B3_DNA-bd"/>
</dbReference>
<dbReference type="Pfam" id="PF02362">
    <property type="entry name" value="B3"/>
    <property type="match status" value="2"/>
</dbReference>
<dbReference type="AlphaFoldDB" id="A0A5J9URZ3"/>
<feature type="region of interest" description="Disordered" evidence="6">
    <location>
        <begin position="1"/>
        <end position="38"/>
    </location>
</feature>
<evidence type="ECO:0000256" key="5">
    <source>
        <dbReference type="ARBA" id="ARBA00023242"/>
    </source>
</evidence>
<evidence type="ECO:0000256" key="1">
    <source>
        <dbReference type="ARBA" id="ARBA00004123"/>
    </source>
</evidence>
<evidence type="ECO:0000313" key="8">
    <source>
        <dbReference type="EMBL" id="TVU26295.1"/>
    </source>
</evidence>
<feature type="compositionally biased region" description="Basic and acidic residues" evidence="6">
    <location>
        <begin position="212"/>
        <end position="227"/>
    </location>
</feature>
<dbReference type="PANTHER" id="PTHR31391">
    <property type="entry name" value="B3 DOMAIN-CONTAINING PROTEIN OS11G0197600-RELATED"/>
    <property type="match status" value="1"/>
</dbReference>
<keyword evidence="3" id="KW-0238">DNA-binding</keyword>
<keyword evidence="5" id="KW-0539">Nucleus</keyword>
<organism evidence="8 9">
    <name type="scientific">Eragrostis curvula</name>
    <name type="common">weeping love grass</name>
    <dbReference type="NCBI Taxonomy" id="38414"/>
    <lineage>
        <taxon>Eukaryota</taxon>
        <taxon>Viridiplantae</taxon>
        <taxon>Streptophyta</taxon>
        <taxon>Embryophyta</taxon>
        <taxon>Tracheophyta</taxon>
        <taxon>Spermatophyta</taxon>
        <taxon>Magnoliopsida</taxon>
        <taxon>Liliopsida</taxon>
        <taxon>Poales</taxon>
        <taxon>Poaceae</taxon>
        <taxon>PACMAD clade</taxon>
        <taxon>Chloridoideae</taxon>
        <taxon>Eragrostideae</taxon>
        <taxon>Eragrostidinae</taxon>
        <taxon>Eragrostis</taxon>
    </lineage>
</organism>
<dbReference type="Proteomes" id="UP000324897">
    <property type="component" value="Chromosome 2"/>
</dbReference>
<evidence type="ECO:0000256" key="6">
    <source>
        <dbReference type="SAM" id="MobiDB-lite"/>
    </source>
</evidence>
<dbReference type="GO" id="GO:0005634">
    <property type="term" value="C:nucleus"/>
    <property type="evidence" value="ECO:0007669"/>
    <property type="project" value="UniProtKB-SubCell"/>
</dbReference>
<sequence>MAREKQQQQWISSAAAVPKKKRSMRKWKGRGMEKQKEKRDAVGAGRCFCKVFFPHESGERLEIPQPFCKYLKEEPNRLVSLKGRSGNTWQVMLTSIEEGLGFTEGWKDFVGDHSLQLGHFLEFTYDGHSEFSVVVFSKSGVEDKLPLDIEASEERIVNAEVGEGAQDTDVAGVSEHDASALPSGEGNGKTRKRVRQGMGKSLAPKRHLSVQKKPEKREPKVFVDTSKEGSTVPDSNREYCIVVLLTSFRLFKLLHFTDYVPRVGKVMSKKLRQPVVISQRRRITQEDMAHALERAKEFKSKNPFTLQVMMASYVYAGFFMNIPCEFVREYLPHTGKKMTLWDPQGKPWEVLYWYNSERSVASFSGGWGKFAVGNNLEKFDVCVFELFKEDNIKVHIYRAVPYITPLLRDKSIVDTYLQV</sequence>
<dbReference type="PROSITE" id="PS50863">
    <property type="entry name" value="B3"/>
    <property type="match status" value="2"/>
</dbReference>
<feature type="region of interest" description="Disordered" evidence="6">
    <location>
        <begin position="162"/>
        <end position="229"/>
    </location>
</feature>
<dbReference type="InterPro" id="IPR044837">
    <property type="entry name" value="REM16-like"/>
</dbReference>
<dbReference type="Gramene" id="TVU26295">
    <property type="protein sequence ID" value="TVU26295"/>
    <property type="gene ID" value="EJB05_28834"/>
</dbReference>
<feature type="domain" description="TF-B3" evidence="7">
    <location>
        <begin position="59"/>
        <end position="139"/>
    </location>
</feature>
<evidence type="ECO:0000256" key="2">
    <source>
        <dbReference type="ARBA" id="ARBA00023015"/>
    </source>
</evidence>
<protein>
    <recommendedName>
        <fullName evidence="7">TF-B3 domain-containing protein</fullName>
    </recommendedName>
</protein>
<feature type="compositionally biased region" description="Basic residues" evidence="6">
    <location>
        <begin position="18"/>
        <end position="29"/>
    </location>
</feature>
<keyword evidence="4" id="KW-0804">Transcription</keyword>
<accession>A0A5J9URZ3</accession>
<comment type="caution">
    <text evidence="8">The sequence shown here is derived from an EMBL/GenBank/DDBJ whole genome shotgun (WGS) entry which is preliminary data.</text>
</comment>
<reference evidence="8 9" key="1">
    <citation type="journal article" date="2019" name="Sci. Rep.">
        <title>A high-quality genome of Eragrostis curvula grass provides insights into Poaceae evolution and supports new strategies to enhance forage quality.</title>
        <authorList>
            <person name="Carballo J."/>
            <person name="Santos B.A.C.M."/>
            <person name="Zappacosta D."/>
            <person name="Garbus I."/>
            <person name="Selva J.P."/>
            <person name="Gallo C.A."/>
            <person name="Diaz A."/>
            <person name="Albertini E."/>
            <person name="Caccamo M."/>
            <person name="Echenique V."/>
        </authorList>
    </citation>
    <scope>NUCLEOTIDE SEQUENCE [LARGE SCALE GENOMIC DNA]</scope>
    <source>
        <strain evidence="9">cv. Victoria</strain>
        <tissue evidence="8">Leaf</tissue>
    </source>
</reference>
<evidence type="ECO:0000256" key="3">
    <source>
        <dbReference type="ARBA" id="ARBA00023125"/>
    </source>
</evidence>
<dbReference type="InterPro" id="IPR015300">
    <property type="entry name" value="DNA-bd_pseudobarrel_sf"/>
</dbReference>
<feature type="domain" description="TF-B3" evidence="7">
    <location>
        <begin position="305"/>
        <end position="400"/>
    </location>
</feature>
<dbReference type="EMBL" id="RWGY01000013">
    <property type="protein sequence ID" value="TVU26295.1"/>
    <property type="molecule type" value="Genomic_DNA"/>
</dbReference>
<dbReference type="CDD" id="cd10017">
    <property type="entry name" value="B3_DNA"/>
    <property type="match status" value="2"/>
</dbReference>
<dbReference type="SUPFAM" id="SSF101936">
    <property type="entry name" value="DNA-binding pseudobarrel domain"/>
    <property type="match status" value="2"/>
</dbReference>
<evidence type="ECO:0000256" key="4">
    <source>
        <dbReference type="ARBA" id="ARBA00023163"/>
    </source>
</evidence>
<feature type="non-terminal residue" evidence="8">
    <location>
        <position position="1"/>
    </location>
</feature>
<proteinExistence type="predicted"/>
<dbReference type="PANTHER" id="PTHR31391:SF155">
    <property type="entry name" value="B3 DOMAIN-CONTAINING PROTEIN OS11G0197600"/>
    <property type="match status" value="1"/>
</dbReference>
<evidence type="ECO:0000313" key="9">
    <source>
        <dbReference type="Proteomes" id="UP000324897"/>
    </source>
</evidence>
<gene>
    <name evidence="8" type="ORF">EJB05_28834</name>
</gene>
<dbReference type="SMART" id="SM01019">
    <property type="entry name" value="B3"/>
    <property type="match status" value="2"/>
</dbReference>
<keyword evidence="2" id="KW-0805">Transcription regulation</keyword>
<dbReference type="GO" id="GO:0003677">
    <property type="term" value="F:DNA binding"/>
    <property type="evidence" value="ECO:0007669"/>
    <property type="project" value="UniProtKB-KW"/>
</dbReference>
<comment type="subcellular location">
    <subcellularLocation>
        <location evidence="1">Nucleus</location>
    </subcellularLocation>
</comment>
<keyword evidence="9" id="KW-1185">Reference proteome</keyword>
<dbReference type="Gene3D" id="2.40.330.10">
    <property type="entry name" value="DNA-binding pseudobarrel domain"/>
    <property type="match status" value="2"/>
</dbReference>
<evidence type="ECO:0000259" key="7">
    <source>
        <dbReference type="PROSITE" id="PS50863"/>
    </source>
</evidence>
<name>A0A5J9URZ3_9POAL</name>
<dbReference type="OrthoDB" id="1666376at2759"/>